<protein>
    <recommendedName>
        <fullName evidence="10">Dolichyl-diphosphooligosaccharide--protein glycosyltransferase subunit 1</fullName>
    </recommendedName>
</protein>
<organism evidence="11 12">
    <name type="scientific">Naganishia liquefaciens</name>
    <dbReference type="NCBI Taxonomy" id="104408"/>
    <lineage>
        <taxon>Eukaryota</taxon>
        <taxon>Fungi</taxon>
        <taxon>Dikarya</taxon>
        <taxon>Basidiomycota</taxon>
        <taxon>Agaricomycotina</taxon>
        <taxon>Tremellomycetes</taxon>
        <taxon>Filobasidiales</taxon>
        <taxon>Filobasidiaceae</taxon>
        <taxon>Naganishia</taxon>
    </lineage>
</organism>
<dbReference type="EMBL" id="BLZA01000018">
    <property type="protein sequence ID" value="GHJ86539.1"/>
    <property type="molecule type" value="Genomic_DNA"/>
</dbReference>
<evidence type="ECO:0000256" key="7">
    <source>
        <dbReference type="ARBA" id="ARBA00022824"/>
    </source>
</evidence>
<comment type="function">
    <text evidence="1 10">Subunit of the oligosaccharyl transferase (OST) complex that catalyzes the initial transfer of a defined glycan (Glc(3)Man(9)GlcNAc(2) in eukaryotes) from the lipid carrier dolichol-pyrophosphate to an asparagine residue within an Asn-X-Ser/Thr consensus motif in nascent polypeptide chains, the first step in protein N-glycosylation. N-glycosylation occurs cotranslationally and the complex associates with the Sec61 complex at the channel-forming translocon complex that mediates protein translocation across the endoplasmic reticulum (ER). All subunits are required for a maximal enzyme activity.</text>
</comment>
<dbReference type="AlphaFoldDB" id="A0A8H3TUS6"/>
<evidence type="ECO:0000256" key="4">
    <source>
        <dbReference type="ARBA" id="ARBA00008905"/>
    </source>
</evidence>
<comment type="pathway">
    <text evidence="3 10">Protein modification; protein glycosylation.</text>
</comment>
<feature type="chain" id="PRO_5034620662" description="Dolichyl-diphosphooligosaccharide--protein glycosyltransferase subunit 1" evidence="10">
    <location>
        <begin position="20"/>
        <end position="493"/>
    </location>
</feature>
<dbReference type="GO" id="GO:0008250">
    <property type="term" value="C:oligosaccharyltransferase complex"/>
    <property type="evidence" value="ECO:0007669"/>
    <property type="project" value="UniProtKB-UniRule"/>
</dbReference>
<evidence type="ECO:0000256" key="3">
    <source>
        <dbReference type="ARBA" id="ARBA00004922"/>
    </source>
</evidence>
<name>A0A8H3TUS6_9TREE</name>
<dbReference type="PANTHER" id="PTHR21049">
    <property type="entry name" value="RIBOPHORIN I"/>
    <property type="match status" value="1"/>
</dbReference>
<evidence type="ECO:0000313" key="11">
    <source>
        <dbReference type="EMBL" id="GHJ86539.1"/>
    </source>
</evidence>
<dbReference type="PANTHER" id="PTHR21049:SF0">
    <property type="entry name" value="DOLICHYL-DIPHOSPHOOLIGOSACCHARIDE--PROTEIN GLYCOSYLTRANSFERASE SUBUNIT 1"/>
    <property type="match status" value="1"/>
</dbReference>
<keyword evidence="12" id="KW-1185">Reference proteome</keyword>
<dbReference type="OrthoDB" id="310030at2759"/>
<evidence type="ECO:0000313" key="12">
    <source>
        <dbReference type="Proteomes" id="UP000620104"/>
    </source>
</evidence>
<dbReference type="GO" id="GO:0018279">
    <property type="term" value="P:protein N-linked glycosylation via asparagine"/>
    <property type="evidence" value="ECO:0007669"/>
    <property type="project" value="TreeGrafter"/>
</dbReference>
<evidence type="ECO:0000256" key="5">
    <source>
        <dbReference type="ARBA" id="ARBA00022692"/>
    </source>
</evidence>
<dbReference type="Proteomes" id="UP000620104">
    <property type="component" value="Unassembled WGS sequence"/>
</dbReference>
<evidence type="ECO:0000256" key="9">
    <source>
        <dbReference type="ARBA" id="ARBA00023136"/>
    </source>
</evidence>
<evidence type="ECO:0000256" key="6">
    <source>
        <dbReference type="ARBA" id="ARBA00022729"/>
    </source>
</evidence>
<keyword evidence="9" id="KW-0472">Membrane</keyword>
<comment type="subcellular location">
    <subcellularLocation>
        <location evidence="2 10">Endoplasmic reticulum membrane</location>
        <topology evidence="2 10">Single-pass type I membrane protein</topology>
    </subcellularLocation>
</comment>
<dbReference type="InterPro" id="IPR007676">
    <property type="entry name" value="Ribophorin_I"/>
</dbReference>
<gene>
    <name evidence="11" type="ORF">NliqN6_2941</name>
</gene>
<reference evidence="11" key="1">
    <citation type="submission" date="2020-07" db="EMBL/GenBank/DDBJ databases">
        <title>Draft Genome Sequence of a Deep-Sea Yeast, Naganishia (Cryptococcus) liquefaciens strain N6.</title>
        <authorList>
            <person name="Han Y.W."/>
            <person name="Kajitani R."/>
            <person name="Morimoto H."/>
            <person name="Parhat M."/>
            <person name="Tsubouchi H."/>
            <person name="Bakenova O."/>
            <person name="Ogata M."/>
            <person name="Argunhan B."/>
            <person name="Aoki R."/>
            <person name="Kajiwara S."/>
            <person name="Itoh T."/>
            <person name="Iwasaki H."/>
        </authorList>
    </citation>
    <scope>NUCLEOTIDE SEQUENCE</scope>
    <source>
        <strain evidence="11">N6</strain>
    </source>
</reference>
<keyword evidence="5" id="KW-0812">Transmembrane</keyword>
<evidence type="ECO:0000256" key="2">
    <source>
        <dbReference type="ARBA" id="ARBA00004115"/>
    </source>
</evidence>
<dbReference type="UniPathway" id="UPA00378"/>
<feature type="signal peptide" evidence="10">
    <location>
        <begin position="1"/>
        <end position="19"/>
    </location>
</feature>
<comment type="caution">
    <text evidence="11">The sequence shown here is derived from an EMBL/GenBank/DDBJ whole genome shotgun (WGS) entry which is preliminary data.</text>
</comment>
<dbReference type="Pfam" id="PF04597">
    <property type="entry name" value="Ribophorin_I"/>
    <property type="match status" value="1"/>
</dbReference>
<keyword evidence="7 10" id="KW-0256">Endoplasmic reticulum</keyword>
<evidence type="ECO:0000256" key="8">
    <source>
        <dbReference type="ARBA" id="ARBA00022989"/>
    </source>
</evidence>
<accession>A0A8H3TUS6</accession>
<evidence type="ECO:0000256" key="1">
    <source>
        <dbReference type="ARBA" id="ARBA00002791"/>
    </source>
</evidence>
<keyword evidence="8" id="KW-1133">Transmembrane helix</keyword>
<keyword evidence="6 10" id="KW-0732">Signal</keyword>
<comment type="similarity">
    <text evidence="4 10">Belongs to the OST1 family.</text>
</comment>
<evidence type="ECO:0000256" key="10">
    <source>
        <dbReference type="RuleBase" id="RU361143"/>
    </source>
</evidence>
<sequence length="493" mass="54627">MRFLSAFSAIVATAVATLALDSTAYENTQIQRTYELGGATTNVQTVYTVRKLKEDAGGYELVLKGPDDENRVEGTDYWEVVQGSKVWDSLVVSSASDGRKTVTIPLEVSANTPTTFTLLQVLVHRSHPLPASIGQDDEQLLMFESNTTLVESLYPTKKETVKYRSPAKKIISHSTPSDEYVSVGGNPFKKAGGTLTLGPYASVPATVSISATGSLTRRKGFKQVPMKIHYPYEEPVKTIEKLTRLAEVSHWGNNLNIEDHVKLVNTGAHLKGQFSRLHYQMARFRPTFPAQIIRNIIYPLPPNSHSPYYYDVVGNISTSNFRPSNPIRGGPAILELRPRYPVLGGWMDEFVVGWDMQLGEWLKSVKGSESKKVLRVPFMTALPGVVVDDAELVITLPEGAQNVNVTVPFQVDAIEHSVHKTYLDSIGRPRITIKKRMCVEKHEQDVYVTYTYPFRAQVQKLVTVGTASAICFVAIALAKRLDVRFSKVAPVVG</sequence>
<proteinExistence type="inferred from homology"/>
<comment type="subunit">
    <text evidence="10">Component of the oligosaccharyltransferase (OST) complex.</text>
</comment>